<dbReference type="Proteomes" id="UP000245765">
    <property type="component" value="Unassembled WGS sequence"/>
</dbReference>
<proteinExistence type="predicted"/>
<evidence type="ECO:0000313" key="8">
    <source>
        <dbReference type="Proteomes" id="UP000245765"/>
    </source>
</evidence>
<evidence type="ECO:0000256" key="1">
    <source>
        <dbReference type="ARBA" id="ARBA00004370"/>
    </source>
</evidence>
<dbReference type="PANTHER" id="PTHR12815">
    <property type="entry name" value="SORTING AND ASSEMBLY MACHINERY SAMM50 PROTEIN FAMILY MEMBER"/>
    <property type="match status" value="1"/>
</dbReference>
<feature type="chain" id="PRO_5016345031" evidence="5">
    <location>
        <begin position="24"/>
        <end position="621"/>
    </location>
</feature>
<evidence type="ECO:0000256" key="5">
    <source>
        <dbReference type="SAM" id="SignalP"/>
    </source>
</evidence>
<evidence type="ECO:0000256" key="2">
    <source>
        <dbReference type="ARBA" id="ARBA00022452"/>
    </source>
</evidence>
<evidence type="ECO:0000259" key="6">
    <source>
        <dbReference type="Pfam" id="PF01103"/>
    </source>
</evidence>
<sequence length="621" mass="65947">MRTIQTRALLLILCLLLALPAAAQEPPAEPQEGIIPYTTTLVPTGEDELDPALEQASQLRALAGPAPVDAYGLVARARAEPRRLEEVLHARGYWAGRVEVRIGGEPAETTGIADRLAAAAPSGVAVEVRVIPGPRYTLRRIALRPASPAEAADVAALGDPPGLAPGDPAASGPVLDAEEALIDRLRRQGHPLASVVDREVTVDHEAQRMDVVWTLSPGPMAEFATPDITGETRVNPALVHRVADRITGERFSPARLERARRELLALGAFDTVRARTGERLDAAGRLPVTFAVADRPRNAAGFTISYETEFGISGRVYYERRNLFGNAETLRLEAEASRLGSGSITADTNYRASAIFRRPGLFDGLTTLILEGTALREQLNAYDRDALIASALLERRVGDRWLLRGGPIFETGQIGPPGGPLDPFDLVGFVGAVRYDATDSLLDPRRGWRLDVALTPYYDLLEGGTFARALGSARTYYDVTGDGGSVIALRATAGTLLGDSAAAPLDKRFYAGGGGSVRGYGFQRIGPRDAQGRLTGGASLAEVSVELRQRVSGPIGVVAFLDGGTASDSETPDFGDMRFGAGLGLRYATAIGPLRIDVAVPLSKEPGDTGYGIYVGLGQAF</sequence>
<dbReference type="RefSeq" id="WP_109873729.1">
    <property type="nucleotide sequence ID" value="NZ_QGNA01000009.1"/>
</dbReference>
<keyword evidence="3" id="KW-0472">Membrane</keyword>
<dbReference type="InterPro" id="IPR039910">
    <property type="entry name" value="D15-like"/>
</dbReference>
<dbReference type="Gene3D" id="2.40.160.50">
    <property type="entry name" value="membrane protein fhac: a member of the omp85/tpsb transporter family"/>
    <property type="match status" value="1"/>
</dbReference>
<feature type="domain" description="Bacterial surface antigen (D15)" evidence="6">
    <location>
        <begin position="322"/>
        <end position="621"/>
    </location>
</feature>
<dbReference type="EMBL" id="QGNA01000009">
    <property type="protein sequence ID" value="PWS34068.1"/>
    <property type="molecule type" value="Genomic_DNA"/>
</dbReference>
<accession>A0A317F967</accession>
<dbReference type="AlphaFoldDB" id="A0A317F967"/>
<comment type="caution">
    <text evidence="7">The sequence shown here is derived from an EMBL/GenBank/DDBJ whole genome shotgun (WGS) entry which is preliminary data.</text>
</comment>
<reference evidence="8" key="1">
    <citation type="submission" date="2018-05" db="EMBL/GenBank/DDBJ databases">
        <authorList>
            <person name="Du Z."/>
            <person name="Wang X."/>
        </authorList>
    </citation>
    <scope>NUCLEOTIDE SEQUENCE [LARGE SCALE GENOMIC DNA]</scope>
    <source>
        <strain evidence="8">CQN31</strain>
    </source>
</reference>
<dbReference type="PANTHER" id="PTHR12815:SF42">
    <property type="entry name" value="BACTERIAL SURFACE ANTIGEN (D15) DOMAIN-CONTAINING PROTEIN"/>
    <property type="match status" value="1"/>
</dbReference>
<organism evidence="7 8">
    <name type="scientific">Falsiroseomonas bella</name>
    <dbReference type="NCBI Taxonomy" id="2184016"/>
    <lineage>
        <taxon>Bacteria</taxon>
        <taxon>Pseudomonadati</taxon>
        <taxon>Pseudomonadota</taxon>
        <taxon>Alphaproteobacteria</taxon>
        <taxon>Acetobacterales</taxon>
        <taxon>Roseomonadaceae</taxon>
        <taxon>Falsiroseomonas</taxon>
    </lineage>
</organism>
<comment type="subcellular location">
    <subcellularLocation>
        <location evidence="1">Membrane</location>
    </subcellularLocation>
</comment>
<evidence type="ECO:0000313" key="7">
    <source>
        <dbReference type="EMBL" id="PWS34068.1"/>
    </source>
</evidence>
<keyword evidence="2" id="KW-1134">Transmembrane beta strand</keyword>
<keyword evidence="5" id="KW-0732">Signal</keyword>
<dbReference type="GO" id="GO:0019867">
    <property type="term" value="C:outer membrane"/>
    <property type="evidence" value="ECO:0007669"/>
    <property type="project" value="InterPro"/>
</dbReference>
<evidence type="ECO:0000256" key="4">
    <source>
        <dbReference type="SAM" id="MobiDB-lite"/>
    </source>
</evidence>
<evidence type="ECO:0000256" key="3">
    <source>
        <dbReference type="ARBA" id="ARBA00023136"/>
    </source>
</evidence>
<dbReference type="InterPro" id="IPR000184">
    <property type="entry name" value="Bac_surfAg_D15"/>
</dbReference>
<gene>
    <name evidence="7" type="ORF">DFH01_27460</name>
</gene>
<keyword evidence="8" id="KW-1185">Reference proteome</keyword>
<dbReference type="Gene3D" id="3.10.20.310">
    <property type="entry name" value="membrane protein fhac"/>
    <property type="match status" value="1"/>
</dbReference>
<keyword evidence="2" id="KW-0812">Transmembrane</keyword>
<dbReference type="Pfam" id="PF01103">
    <property type="entry name" value="Omp85"/>
    <property type="match status" value="1"/>
</dbReference>
<dbReference type="OrthoDB" id="9769707at2"/>
<protein>
    <submittedName>
        <fullName evidence="7">Outer membrane protein assembly factor</fullName>
    </submittedName>
</protein>
<feature type="region of interest" description="Disordered" evidence="4">
    <location>
        <begin position="152"/>
        <end position="172"/>
    </location>
</feature>
<name>A0A317F967_9PROT</name>
<feature type="signal peptide" evidence="5">
    <location>
        <begin position="1"/>
        <end position="23"/>
    </location>
</feature>